<reference evidence="3 4" key="1">
    <citation type="submission" date="2019-10" db="EMBL/GenBank/DDBJ databases">
        <title>Draft Genome Sequence of Cytophagaceae sp. SJW1-29.</title>
        <authorList>
            <person name="Choi A."/>
        </authorList>
    </citation>
    <scope>NUCLEOTIDE SEQUENCE [LARGE SCALE GENOMIC DNA]</scope>
    <source>
        <strain evidence="3 4">SJW1-29</strain>
    </source>
</reference>
<gene>
    <name evidence="3" type="ORF">GBK04_21185</name>
</gene>
<feature type="chain" id="PRO_5029002497" description="TMF family protein" evidence="2">
    <location>
        <begin position="25"/>
        <end position="477"/>
    </location>
</feature>
<keyword evidence="1" id="KW-0175">Coiled coil</keyword>
<evidence type="ECO:0000256" key="1">
    <source>
        <dbReference type="SAM" id="Coils"/>
    </source>
</evidence>
<dbReference type="AlphaFoldDB" id="A0A7C9FZ86"/>
<sequence>MFSTRYLLGLPCSLLLLFSSALLAQNTVVTSSEPIAGNGSKNVLIGPDNIYSATFRGSYNVFSGYQAGQSNTTGAENVFTGSYSGNNNSIGSHNVFTGTYAGYSNTTGYANVFTGYEAGKFNATGHTNVFTGVEAGKANTDGRGNVFIGAYAGGYNTTGLNNVFTGLVAGRVNTTGRENVFLGGFTGYSNTTGIGNLFTGFQAGFSNTTGGSNVFTGFQAGLNNKTGSFNTYLGIYADATGANKDALQRATALGNNALVGINDGLVLGDTIHVKVGIGTAYPNERFTLRGNMNFVAYDNSMMLKNQPFLHFNEHESLALGLGAEIPIGTEKTLVLGSDEMTVQIPSLLGTYLPHAGQYLTVNKQGKLILAQPRVQVASVADWSDKVFEEDYALRPLGEVEDFVKKNKHLPGVPSAEKMVAEGMEATAFNAKLLEKIEELTLYVVALEKKNEEVKILREEVAELRSLIQRSKSQTPPK</sequence>
<organism evidence="3 4">
    <name type="scientific">Salmonirosea aquatica</name>
    <dbReference type="NCBI Taxonomy" id="2654236"/>
    <lineage>
        <taxon>Bacteria</taxon>
        <taxon>Pseudomonadati</taxon>
        <taxon>Bacteroidota</taxon>
        <taxon>Cytophagia</taxon>
        <taxon>Cytophagales</taxon>
        <taxon>Spirosomataceae</taxon>
        <taxon>Salmonirosea</taxon>
    </lineage>
</organism>
<feature type="signal peptide" evidence="2">
    <location>
        <begin position="1"/>
        <end position="24"/>
    </location>
</feature>
<evidence type="ECO:0000256" key="2">
    <source>
        <dbReference type="SAM" id="SignalP"/>
    </source>
</evidence>
<feature type="coiled-coil region" evidence="1">
    <location>
        <begin position="429"/>
        <end position="473"/>
    </location>
</feature>
<dbReference type="EMBL" id="WHLY01000002">
    <property type="protein sequence ID" value="MPR35793.1"/>
    <property type="molecule type" value="Genomic_DNA"/>
</dbReference>
<evidence type="ECO:0000313" key="4">
    <source>
        <dbReference type="Proteomes" id="UP000479293"/>
    </source>
</evidence>
<proteinExistence type="predicted"/>
<dbReference type="Proteomes" id="UP000479293">
    <property type="component" value="Unassembled WGS sequence"/>
</dbReference>
<keyword evidence="2" id="KW-0732">Signal</keyword>
<name>A0A7C9FZ86_9BACT</name>
<keyword evidence="4" id="KW-1185">Reference proteome</keyword>
<evidence type="ECO:0008006" key="5">
    <source>
        <dbReference type="Google" id="ProtNLM"/>
    </source>
</evidence>
<comment type="caution">
    <text evidence="3">The sequence shown here is derived from an EMBL/GenBank/DDBJ whole genome shotgun (WGS) entry which is preliminary data.</text>
</comment>
<evidence type="ECO:0000313" key="3">
    <source>
        <dbReference type="EMBL" id="MPR35793.1"/>
    </source>
</evidence>
<accession>A0A7C9FZ86</accession>
<protein>
    <recommendedName>
        <fullName evidence="5">TMF family protein</fullName>
    </recommendedName>
</protein>
<dbReference type="RefSeq" id="WP_152763143.1">
    <property type="nucleotide sequence ID" value="NZ_WHLY01000002.1"/>
</dbReference>